<dbReference type="InterPro" id="IPR029493">
    <property type="entry name" value="RecD2-like_HHH"/>
</dbReference>
<dbReference type="RefSeq" id="WP_184391295.1">
    <property type="nucleotide sequence ID" value="NZ_JACHDB010000001.1"/>
</dbReference>
<comment type="caution">
    <text evidence="3">The sequence shown here is derived from an EMBL/GenBank/DDBJ whole genome shotgun (WGS) entry which is preliminary data.</text>
</comment>
<feature type="compositionally biased region" description="Acidic residues" evidence="1">
    <location>
        <begin position="280"/>
        <end position="308"/>
    </location>
</feature>
<dbReference type="Gene3D" id="3.40.50.300">
    <property type="entry name" value="P-loop containing nucleotide triphosphate hydrolases"/>
    <property type="match status" value="1"/>
</dbReference>
<dbReference type="EMBL" id="JACHDB010000001">
    <property type="protein sequence ID" value="MBB5431610.1"/>
    <property type="molecule type" value="Genomic_DNA"/>
</dbReference>
<dbReference type="GO" id="GO:0008854">
    <property type="term" value="F:exodeoxyribonuclease V activity"/>
    <property type="evidence" value="ECO:0007669"/>
    <property type="project" value="UniProtKB-EC"/>
</dbReference>
<dbReference type="AlphaFoldDB" id="A0A7W8QKS9"/>
<evidence type="ECO:0000313" key="4">
    <source>
        <dbReference type="Proteomes" id="UP000572635"/>
    </source>
</evidence>
<protein>
    <submittedName>
        <fullName evidence="3">Exodeoxyribonuclease V alpha subunit</fullName>
        <ecNumber evidence="3">3.1.11.5</ecNumber>
    </submittedName>
</protein>
<reference evidence="3 4" key="1">
    <citation type="submission" date="2020-08" db="EMBL/GenBank/DDBJ databases">
        <title>Sequencing the genomes of 1000 actinobacteria strains.</title>
        <authorList>
            <person name="Klenk H.-P."/>
        </authorList>
    </citation>
    <scope>NUCLEOTIDE SEQUENCE [LARGE SCALE GENOMIC DNA]</scope>
    <source>
        <strain evidence="3 4">DSM 44551</strain>
    </source>
</reference>
<evidence type="ECO:0000259" key="2">
    <source>
        <dbReference type="Pfam" id="PF14490"/>
    </source>
</evidence>
<dbReference type="Pfam" id="PF14490">
    <property type="entry name" value="HHH_RecD2"/>
    <property type="match status" value="1"/>
</dbReference>
<organism evidence="3 4">
    <name type="scientific">Nocardiopsis composta</name>
    <dbReference type="NCBI Taxonomy" id="157465"/>
    <lineage>
        <taxon>Bacteria</taxon>
        <taxon>Bacillati</taxon>
        <taxon>Actinomycetota</taxon>
        <taxon>Actinomycetes</taxon>
        <taxon>Streptosporangiales</taxon>
        <taxon>Nocardiopsidaceae</taxon>
        <taxon>Nocardiopsis</taxon>
    </lineage>
</organism>
<dbReference type="EC" id="3.1.11.5" evidence="3"/>
<feature type="domain" description="ATP-dependent RecD2 DNA helicase-like helix-hairpin-helix" evidence="2">
    <location>
        <begin position="8"/>
        <end position="92"/>
    </location>
</feature>
<gene>
    <name evidence="3" type="ORF">HDA36_001694</name>
</gene>
<feature type="region of interest" description="Disordered" evidence="1">
    <location>
        <begin position="271"/>
        <end position="318"/>
    </location>
</feature>
<evidence type="ECO:0000313" key="3">
    <source>
        <dbReference type="EMBL" id="MBB5431610.1"/>
    </source>
</evidence>
<accession>A0A7W8QKS9</accession>
<name>A0A7W8QKS9_9ACTN</name>
<dbReference type="SUPFAM" id="SSF52540">
    <property type="entry name" value="P-loop containing nucleoside triphosphate hydrolases"/>
    <property type="match status" value="1"/>
</dbReference>
<evidence type="ECO:0000256" key="1">
    <source>
        <dbReference type="SAM" id="MobiDB-lite"/>
    </source>
</evidence>
<keyword evidence="4" id="KW-1185">Reference proteome</keyword>
<proteinExistence type="predicted"/>
<feature type="region of interest" description="Disordered" evidence="1">
    <location>
        <begin position="332"/>
        <end position="352"/>
    </location>
</feature>
<dbReference type="InterPro" id="IPR027417">
    <property type="entry name" value="P-loop_NTPase"/>
</dbReference>
<dbReference type="CDD" id="cd18809">
    <property type="entry name" value="SF1_C_RecD"/>
    <property type="match status" value="1"/>
</dbReference>
<keyword evidence="3" id="KW-0378">Hydrolase</keyword>
<dbReference type="Proteomes" id="UP000572635">
    <property type="component" value="Unassembled WGS sequence"/>
</dbReference>
<sequence>MSDAPERTRAVLAGMGAPESLAGPLVGALGPGAAEELAEDPWRLLALPSITPDQADYCARRALGGAASPDDPRRGRALVGRVLSAAVREGSTAVEERELGRSLRSMRISDPRPSIEAALDDGAVMAFEVFPEDDEDDFTGGEAPEMPDPDRFFAPARIGLAEQDLGEGIARLVGTSEPIMDPTTAAETVEAAAGRLGAEIPAETAAAAVTAVMRGVTVLRHGAASAEALRQVLACLAETAADSGVGLAVACPTAQSAVYVNAVLGDALRAGPAAGGPEPAAEEEDGAAPEAAEEEPSTEEEPSAEEPAPEGGPGDPVAEAAADLAALGEPAPAAAAQNGGVQDGGTQDGPAAAAPAVASAAVPLGRLLEAGVPVPAGIVAVTDAMALDVERAAALVEACEDGTHLVLFADPAEAPSARPGQVVPDLLRSRLAAVAELPAVPSAGPLETLAAAVAGGDLPQVDAPGREVVVVPAGSGAEAAHRAVQLLGDSIPRALGIPAEHVQIVAATRGGDAGTDALNRACKERFNPGPGALRGLDPGDRVLLGGDGPGYSAGDIGYLRAAAEDGGDRPRVELPGGASVPVDPAHLRPGWAVTVAAAHGSRWPAAVAVFGPETRGSRPQVYTALTRATRHLSIVHAAGPDLARAVAERASITRTTRLVDVIRES</sequence>